<evidence type="ECO:0000256" key="1">
    <source>
        <dbReference type="SAM" id="MobiDB-lite"/>
    </source>
</evidence>
<evidence type="ECO:0000313" key="2">
    <source>
        <dbReference type="EMBL" id="KAL0280732.1"/>
    </source>
</evidence>
<proteinExistence type="predicted"/>
<feature type="region of interest" description="Disordered" evidence="1">
    <location>
        <begin position="31"/>
        <end position="52"/>
    </location>
</feature>
<name>A0AAW2IG24_9NEOP</name>
<protein>
    <submittedName>
        <fullName evidence="2">Uncharacterized protein</fullName>
    </submittedName>
</protein>
<gene>
    <name evidence="2" type="ORF">PYX00_001949</name>
</gene>
<accession>A0AAW2IG24</accession>
<organism evidence="2">
    <name type="scientific">Menopon gallinae</name>
    <name type="common">poultry shaft louse</name>
    <dbReference type="NCBI Taxonomy" id="328185"/>
    <lineage>
        <taxon>Eukaryota</taxon>
        <taxon>Metazoa</taxon>
        <taxon>Ecdysozoa</taxon>
        <taxon>Arthropoda</taxon>
        <taxon>Hexapoda</taxon>
        <taxon>Insecta</taxon>
        <taxon>Pterygota</taxon>
        <taxon>Neoptera</taxon>
        <taxon>Paraneoptera</taxon>
        <taxon>Psocodea</taxon>
        <taxon>Troctomorpha</taxon>
        <taxon>Phthiraptera</taxon>
        <taxon>Amblycera</taxon>
        <taxon>Menoponidae</taxon>
        <taxon>Menopon</taxon>
    </lineage>
</organism>
<reference evidence="2" key="1">
    <citation type="journal article" date="2024" name="Gigascience">
        <title>Chromosome-level genome of the poultry shaft louse Menopon gallinae provides insight into the host-switching and adaptive evolution of parasitic lice.</title>
        <authorList>
            <person name="Xu Y."/>
            <person name="Ma L."/>
            <person name="Liu S."/>
            <person name="Liang Y."/>
            <person name="Liu Q."/>
            <person name="He Z."/>
            <person name="Tian L."/>
            <person name="Duan Y."/>
            <person name="Cai W."/>
            <person name="Li H."/>
            <person name="Song F."/>
        </authorList>
    </citation>
    <scope>NUCLEOTIDE SEQUENCE</scope>
    <source>
        <strain evidence="2">Cailab_2023a</strain>
    </source>
</reference>
<dbReference type="AlphaFoldDB" id="A0AAW2IG24"/>
<comment type="caution">
    <text evidence="2">The sequence shown here is derived from an EMBL/GenBank/DDBJ whole genome shotgun (WGS) entry which is preliminary data.</text>
</comment>
<sequence>MLPDSGENLSDIGLLDEEHRSLMVRVHAPLEDGIPSRRSSKTRRPRSMSAWSISSRASCSRYEDR</sequence>
<dbReference type="EMBL" id="JARGDH010000001">
    <property type="protein sequence ID" value="KAL0280732.1"/>
    <property type="molecule type" value="Genomic_DNA"/>
</dbReference>